<comment type="caution">
    <text evidence="1">The sequence shown here is derived from an EMBL/GenBank/DDBJ whole genome shotgun (WGS) entry which is preliminary data.</text>
</comment>
<gene>
    <name evidence="1" type="ORF">APX70_00466</name>
</gene>
<reference evidence="1 2" key="1">
    <citation type="submission" date="2018-08" db="EMBL/GenBank/DDBJ databases">
        <title>Recombination of ecologically and evolutionarily significant loci maintains genetic cohesion in the Pseudomonas syringae species complex.</title>
        <authorList>
            <person name="Dillon M."/>
            <person name="Thakur S."/>
            <person name="Almeida R.N.D."/>
            <person name="Weir B.S."/>
            <person name="Guttman D.S."/>
        </authorList>
    </citation>
    <scope>NUCLEOTIDE SEQUENCE [LARGE SCALE GENOMIC DNA]</scope>
    <source>
        <strain evidence="1 2">88_10</strain>
    </source>
</reference>
<accession>A0A3M2WVS4</accession>
<evidence type="ECO:0000313" key="1">
    <source>
        <dbReference type="EMBL" id="RML55651.1"/>
    </source>
</evidence>
<protein>
    <submittedName>
        <fullName evidence="1">Uncharacterized protein</fullName>
    </submittedName>
</protein>
<organism evidence="1 2">
    <name type="scientific">Pseudomonas syringae pv. maculicola</name>
    <dbReference type="NCBI Taxonomy" id="59511"/>
    <lineage>
        <taxon>Bacteria</taxon>
        <taxon>Pseudomonadati</taxon>
        <taxon>Pseudomonadota</taxon>
        <taxon>Gammaproteobacteria</taxon>
        <taxon>Pseudomonadales</taxon>
        <taxon>Pseudomonadaceae</taxon>
        <taxon>Pseudomonas</taxon>
    </lineage>
</organism>
<evidence type="ECO:0000313" key="2">
    <source>
        <dbReference type="Proteomes" id="UP000282378"/>
    </source>
</evidence>
<sequence>MPDHSVGAVAGIDVQFALPGRVLELQGARMFKNSLTAAHHAQFALLLTGLPTEFVIALGAIKPFQGDLGNIADPPIRMQRMA</sequence>
<feature type="non-terminal residue" evidence="1">
    <location>
        <position position="82"/>
    </location>
</feature>
<proteinExistence type="predicted"/>
<dbReference type="EMBL" id="RBNL01003225">
    <property type="protein sequence ID" value="RML55651.1"/>
    <property type="molecule type" value="Genomic_DNA"/>
</dbReference>
<dbReference type="Proteomes" id="UP000282378">
    <property type="component" value="Unassembled WGS sequence"/>
</dbReference>
<name>A0A3M2WVS4_PSEYM</name>
<dbReference type="AlphaFoldDB" id="A0A3M2WVS4"/>